<evidence type="ECO:0000313" key="7">
    <source>
        <dbReference type="EMBL" id="UWP60495.1"/>
    </source>
</evidence>
<dbReference type="PANTHER" id="PTHR32196">
    <property type="entry name" value="ABC TRANSPORTER PERMEASE PROTEIN YPHD-RELATED-RELATED"/>
    <property type="match status" value="1"/>
</dbReference>
<dbReference type="RefSeq" id="WP_028530094.1">
    <property type="nucleotide sequence ID" value="NZ_CABLBR010000042.1"/>
</dbReference>
<dbReference type="Proteomes" id="UP001060164">
    <property type="component" value="Chromosome"/>
</dbReference>
<evidence type="ECO:0000256" key="3">
    <source>
        <dbReference type="ARBA" id="ARBA00022692"/>
    </source>
</evidence>
<accession>A0ABY5VIV3</accession>
<evidence type="ECO:0000256" key="4">
    <source>
        <dbReference type="ARBA" id="ARBA00022989"/>
    </source>
</evidence>
<keyword evidence="5 6" id="KW-0472">Membrane</keyword>
<proteinExistence type="predicted"/>
<dbReference type="InterPro" id="IPR001851">
    <property type="entry name" value="ABC_transp_permease"/>
</dbReference>
<feature type="transmembrane region" description="Helical" evidence="6">
    <location>
        <begin position="211"/>
        <end position="229"/>
    </location>
</feature>
<feature type="transmembrane region" description="Helical" evidence="6">
    <location>
        <begin position="51"/>
        <end position="84"/>
    </location>
</feature>
<evidence type="ECO:0000256" key="1">
    <source>
        <dbReference type="ARBA" id="ARBA00004651"/>
    </source>
</evidence>
<evidence type="ECO:0000256" key="6">
    <source>
        <dbReference type="SAM" id="Phobius"/>
    </source>
</evidence>
<feature type="transmembrane region" description="Helical" evidence="6">
    <location>
        <begin position="159"/>
        <end position="180"/>
    </location>
</feature>
<dbReference type="CDD" id="cd06579">
    <property type="entry name" value="TM_PBP1_transp_AraH_like"/>
    <property type="match status" value="1"/>
</dbReference>
<organism evidence="7 8">
    <name type="scientific">Ruminococcus gauvreauii</name>
    <dbReference type="NCBI Taxonomy" id="438033"/>
    <lineage>
        <taxon>Bacteria</taxon>
        <taxon>Bacillati</taxon>
        <taxon>Bacillota</taxon>
        <taxon>Clostridia</taxon>
        <taxon>Eubacteriales</taxon>
        <taxon>Oscillospiraceae</taxon>
        <taxon>Ruminococcus</taxon>
    </lineage>
</organism>
<dbReference type="EMBL" id="CP102290">
    <property type="protein sequence ID" value="UWP60495.1"/>
    <property type="molecule type" value="Genomic_DNA"/>
</dbReference>
<evidence type="ECO:0000256" key="5">
    <source>
        <dbReference type="ARBA" id="ARBA00023136"/>
    </source>
</evidence>
<evidence type="ECO:0000313" key="8">
    <source>
        <dbReference type="Proteomes" id="UP001060164"/>
    </source>
</evidence>
<keyword evidence="8" id="KW-1185">Reference proteome</keyword>
<keyword evidence="3 6" id="KW-0812">Transmembrane</keyword>
<sequence length="315" mass="32588">MKKIQKNNILRNYGLIIIFLAVVVILAIAAPTFRKPMNLLNVVKQASVNGILAFGMMIVVITAGIDLSMGSIVGFSGVCAALFAHPGEYPLIVSVLIALLAGAVFGMTNGVGVAYGGLPPFIITLGTMSIARGLALVFSGGIPVINLSETFTNMSSGSLAGIPYLSFYFIGTALVFAFILNKTVFGRHVYMIGGNSVAARVSGINVKAHLLLVYVISGLCSGLAGLLMASRTNQGSPTMGVTYEMDAVTAVVIGGVSMSGGAGKWYGVVIGALLIAVIENALTIFGVDPNWKQVVKGAIIIGAVLLDVKSKGSKE</sequence>
<feature type="transmembrane region" description="Helical" evidence="6">
    <location>
        <begin position="91"/>
        <end position="115"/>
    </location>
</feature>
<keyword evidence="2" id="KW-1003">Cell membrane</keyword>
<feature type="transmembrane region" description="Helical" evidence="6">
    <location>
        <begin position="12"/>
        <end position="31"/>
    </location>
</feature>
<reference evidence="7" key="1">
    <citation type="journal article" date="2022" name="Cell">
        <title>Design, construction, and in vivo augmentation of a complex gut microbiome.</title>
        <authorList>
            <person name="Cheng A.G."/>
            <person name="Ho P.Y."/>
            <person name="Aranda-Diaz A."/>
            <person name="Jain S."/>
            <person name="Yu F.B."/>
            <person name="Meng X."/>
            <person name="Wang M."/>
            <person name="Iakiviak M."/>
            <person name="Nagashima K."/>
            <person name="Zhao A."/>
            <person name="Murugkar P."/>
            <person name="Patil A."/>
            <person name="Atabakhsh K."/>
            <person name="Weakley A."/>
            <person name="Yan J."/>
            <person name="Brumbaugh A.R."/>
            <person name="Higginbottom S."/>
            <person name="Dimas A."/>
            <person name="Shiver A.L."/>
            <person name="Deutschbauer A."/>
            <person name="Neff N."/>
            <person name="Sonnenburg J.L."/>
            <person name="Huang K.C."/>
            <person name="Fischbach M.A."/>
        </authorList>
    </citation>
    <scope>NUCLEOTIDE SEQUENCE</scope>
    <source>
        <strain evidence="7">DSM 19829</strain>
    </source>
</reference>
<comment type="subcellular location">
    <subcellularLocation>
        <location evidence="1">Cell membrane</location>
        <topology evidence="1">Multi-pass membrane protein</topology>
    </subcellularLocation>
</comment>
<dbReference type="Pfam" id="PF02653">
    <property type="entry name" value="BPD_transp_2"/>
    <property type="match status" value="1"/>
</dbReference>
<keyword evidence="4 6" id="KW-1133">Transmembrane helix</keyword>
<evidence type="ECO:0000256" key="2">
    <source>
        <dbReference type="ARBA" id="ARBA00022475"/>
    </source>
</evidence>
<feature type="transmembrane region" description="Helical" evidence="6">
    <location>
        <begin position="121"/>
        <end position="147"/>
    </location>
</feature>
<name>A0ABY5VIV3_9FIRM</name>
<feature type="transmembrane region" description="Helical" evidence="6">
    <location>
        <begin position="265"/>
        <end position="287"/>
    </location>
</feature>
<gene>
    <name evidence="7" type="ORF">NQ502_05515</name>
</gene>
<protein>
    <submittedName>
        <fullName evidence="7">ABC transporter permease</fullName>
    </submittedName>
</protein>